<dbReference type="InterPro" id="IPR013249">
    <property type="entry name" value="RNA_pol_sigma70_r4_t2"/>
</dbReference>
<dbReference type="OrthoDB" id="659855at2"/>
<protein>
    <submittedName>
        <fullName evidence="7">RNA polymerase subunit sigma-70</fullName>
    </submittedName>
</protein>
<dbReference type="SUPFAM" id="SSF88659">
    <property type="entry name" value="Sigma3 and sigma4 domains of RNA polymerase sigma factors"/>
    <property type="match status" value="1"/>
</dbReference>
<dbReference type="Proteomes" id="UP000244193">
    <property type="component" value="Chromosome"/>
</dbReference>
<dbReference type="Gene3D" id="1.10.1740.10">
    <property type="match status" value="1"/>
</dbReference>
<dbReference type="Pfam" id="PF04542">
    <property type="entry name" value="Sigma70_r2"/>
    <property type="match status" value="1"/>
</dbReference>
<sequence length="172" mass="19370">MDEIKPAGVCEERIFASFFRSNIKAVRNYLFYKYGNEEHANDIAQDAFIKLWENCASVPFDKAKAYVYTIANNASLNLVAHHKVVLNYSKNAGKSGVTSESPEFILEHDEFGEKLKKAIANLTDSQRTAFLMNRIDGKKYSEIAEMLGITVKAVEKRISGALVSLRKEIDNI</sequence>
<evidence type="ECO:0000256" key="1">
    <source>
        <dbReference type="ARBA" id="ARBA00010641"/>
    </source>
</evidence>
<dbReference type="SUPFAM" id="SSF88946">
    <property type="entry name" value="Sigma2 domain of RNA polymerase sigma factors"/>
    <property type="match status" value="1"/>
</dbReference>
<evidence type="ECO:0000313" key="8">
    <source>
        <dbReference type="Proteomes" id="UP000244193"/>
    </source>
</evidence>
<dbReference type="InterPro" id="IPR039425">
    <property type="entry name" value="RNA_pol_sigma-70-like"/>
</dbReference>
<dbReference type="KEGG" id="fmg:HYN48_07050"/>
<dbReference type="RefSeq" id="WP_108370438.1">
    <property type="nucleotide sequence ID" value="NZ_CP028811.1"/>
</dbReference>
<dbReference type="PANTHER" id="PTHR43133">
    <property type="entry name" value="RNA POLYMERASE ECF-TYPE SIGMA FACTO"/>
    <property type="match status" value="1"/>
</dbReference>
<dbReference type="Gene3D" id="1.10.10.10">
    <property type="entry name" value="Winged helix-like DNA-binding domain superfamily/Winged helix DNA-binding domain"/>
    <property type="match status" value="1"/>
</dbReference>
<proteinExistence type="inferred from homology"/>
<name>A0A2S0RE02_9FLAO</name>
<accession>A0A2S0RE02</accession>
<reference evidence="7 8" key="1">
    <citation type="submission" date="2018-04" db="EMBL/GenBank/DDBJ databases">
        <title>Genome sequencing of Flavobacterium sp. HYN0048.</title>
        <authorList>
            <person name="Yi H."/>
            <person name="Baek C."/>
        </authorList>
    </citation>
    <scope>NUCLEOTIDE SEQUENCE [LARGE SCALE GENOMIC DNA]</scope>
    <source>
        <strain evidence="7 8">HYN0048</strain>
    </source>
</reference>
<dbReference type="InterPro" id="IPR013325">
    <property type="entry name" value="RNA_pol_sigma_r2"/>
</dbReference>
<dbReference type="PANTHER" id="PTHR43133:SF46">
    <property type="entry name" value="RNA POLYMERASE SIGMA-70 FACTOR ECF SUBFAMILY"/>
    <property type="match status" value="1"/>
</dbReference>
<evidence type="ECO:0000313" key="7">
    <source>
        <dbReference type="EMBL" id="AWA29854.1"/>
    </source>
</evidence>
<feature type="domain" description="RNA polymerase sigma-70 region 2" evidence="5">
    <location>
        <begin position="19"/>
        <end position="81"/>
    </location>
</feature>
<organism evidence="7 8">
    <name type="scientific">Flavobacterium magnum</name>
    <dbReference type="NCBI Taxonomy" id="2162713"/>
    <lineage>
        <taxon>Bacteria</taxon>
        <taxon>Pseudomonadati</taxon>
        <taxon>Bacteroidota</taxon>
        <taxon>Flavobacteriia</taxon>
        <taxon>Flavobacteriales</taxon>
        <taxon>Flavobacteriaceae</taxon>
        <taxon>Flavobacterium</taxon>
    </lineage>
</organism>
<evidence type="ECO:0000256" key="2">
    <source>
        <dbReference type="ARBA" id="ARBA00023015"/>
    </source>
</evidence>
<keyword evidence="2" id="KW-0805">Transcription regulation</keyword>
<dbReference type="AlphaFoldDB" id="A0A2S0RE02"/>
<dbReference type="CDD" id="cd06171">
    <property type="entry name" value="Sigma70_r4"/>
    <property type="match status" value="1"/>
</dbReference>
<evidence type="ECO:0000256" key="4">
    <source>
        <dbReference type="ARBA" id="ARBA00023163"/>
    </source>
</evidence>
<dbReference type="InterPro" id="IPR014284">
    <property type="entry name" value="RNA_pol_sigma-70_dom"/>
</dbReference>
<evidence type="ECO:0000259" key="5">
    <source>
        <dbReference type="Pfam" id="PF04542"/>
    </source>
</evidence>
<feature type="domain" description="RNA polymerase sigma factor 70 region 4 type 2" evidence="6">
    <location>
        <begin position="113"/>
        <end position="162"/>
    </location>
</feature>
<dbReference type="GO" id="GO:0006352">
    <property type="term" value="P:DNA-templated transcription initiation"/>
    <property type="evidence" value="ECO:0007669"/>
    <property type="project" value="InterPro"/>
</dbReference>
<dbReference type="NCBIfam" id="TIGR02937">
    <property type="entry name" value="sigma70-ECF"/>
    <property type="match status" value="1"/>
</dbReference>
<dbReference type="InterPro" id="IPR007627">
    <property type="entry name" value="RNA_pol_sigma70_r2"/>
</dbReference>
<dbReference type="InterPro" id="IPR036388">
    <property type="entry name" value="WH-like_DNA-bd_sf"/>
</dbReference>
<dbReference type="GO" id="GO:0003677">
    <property type="term" value="F:DNA binding"/>
    <property type="evidence" value="ECO:0007669"/>
    <property type="project" value="InterPro"/>
</dbReference>
<dbReference type="InterPro" id="IPR013324">
    <property type="entry name" value="RNA_pol_sigma_r3/r4-like"/>
</dbReference>
<dbReference type="Pfam" id="PF08281">
    <property type="entry name" value="Sigma70_r4_2"/>
    <property type="match status" value="1"/>
</dbReference>
<evidence type="ECO:0000259" key="6">
    <source>
        <dbReference type="Pfam" id="PF08281"/>
    </source>
</evidence>
<keyword evidence="4" id="KW-0804">Transcription</keyword>
<keyword evidence="8" id="KW-1185">Reference proteome</keyword>
<comment type="similarity">
    <text evidence="1">Belongs to the sigma-70 factor family. ECF subfamily.</text>
</comment>
<dbReference type="EMBL" id="CP028811">
    <property type="protein sequence ID" value="AWA29854.1"/>
    <property type="molecule type" value="Genomic_DNA"/>
</dbReference>
<evidence type="ECO:0000256" key="3">
    <source>
        <dbReference type="ARBA" id="ARBA00023082"/>
    </source>
</evidence>
<keyword evidence="3" id="KW-0731">Sigma factor</keyword>
<gene>
    <name evidence="7" type="ORF">HYN48_07050</name>
</gene>
<dbReference type="GO" id="GO:0016987">
    <property type="term" value="F:sigma factor activity"/>
    <property type="evidence" value="ECO:0007669"/>
    <property type="project" value="UniProtKB-KW"/>
</dbReference>